<organism evidence="1 2">
    <name type="scientific">Camellia lanceoleosa</name>
    <dbReference type="NCBI Taxonomy" id="1840588"/>
    <lineage>
        <taxon>Eukaryota</taxon>
        <taxon>Viridiplantae</taxon>
        <taxon>Streptophyta</taxon>
        <taxon>Embryophyta</taxon>
        <taxon>Tracheophyta</taxon>
        <taxon>Spermatophyta</taxon>
        <taxon>Magnoliopsida</taxon>
        <taxon>eudicotyledons</taxon>
        <taxon>Gunneridae</taxon>
        <taxon>Pentapetalae</taxon>
        <taxon>asterids</taxon>
        <taxon>Ericales</taxon>
        <taxon>Theaceae</taxon>
        <taxon>Camellia</taxon>
    </lineage>
</organism>
<proteinExistence type="predicted"/>
<evidence type="ECO:0000313" key="2">
    <source>
        <dbReference type="Proteomes" id="UP001060215"/>
    </source>
</evidence>
<accession>A0ACC0IEW5</accession>
<sequence length="66" mass="7110">MEKNGMEGIVKVEVRVNTILGFVAPSLSVKLKQAFSSSSKDASIIESQVLQLSTSLSWGTLVNSLR</sequence>
<protein>
    <submittedName>
        <fullName evidence="1">Uncharacterized protein</fullName>
    </submittedName>
</protein>
<gene>
    <name evidence="1" type="ORF">LOK49_LG03G03590</name>
</gene>
<reference evidence="1 2" key="1">
    <citation type="journal article" date="2022" name="Plant J.">
        <title>Chromosome-level genome of Camellia lanceoleosa provides a valuable resource for understanding genome evolution and self-incompatibility.</title>
        <authorList>
            <person name="Gong W."/>
            <person name="Xiao S."/>
            <person name="Wang L."/>
            <person name="Liao Z."/>
            <person name="Chang Y."/>
            <person name="Mo W."/>
            <person name="Hu G."/>
            <person name="Li W."/>
            <person name="Zhao G."/>
            <person name="Zhu H."/>
            <person name="Hu X."/>
            <person name="Ji K."/>
            <person name="Xiang X."/>
            <person name="Song Q."/>
            <person name="Yuan D."/>
            <person name="Jin S."/>
            <person name="Zhang L."/>
        </authorList>
    </citation>
    <scope>NUCLEOTIDE SEQUENCE [LARGE SCALE GENOMIC DNA]</scope>
    <source>
        <strain evidence="1">SQ_2022a</strain>
    </source>
</reference>
<name>A0ACC0IEW5_9ERIC</name>
<comment type="caution">
    <text evidence="1">The sequence shown here is derived from an EMBL/GenBank/DDBJ whole genome shotgun (WGS) entry which is preliminary data.</text>
</comment>
<dbReference type="EMBL" id="CM045763">
    <property type="protein sequence ID" value="KAI8023843.1"/>
    <property type="molecule type" value="Genomic_DNA"/>
</dbReference>
<evidence type="ECO:0000313" key="1">
    <source>
        <dbReference type="EMBL" id="KAI8023843.1"/>
    </source>
</evidence>
<keyword evidence="2" id="KW-1185">Reference proteome</keyword>
<dbReference type="Proteomes" id="UP001060215">
    <property type="component" value="Chromosome 6"/>
</dbReference>